<evidence type="ECO:0000256" key="6">
    <source>
        <dbReference type="ARBA" id="ARBA00022554"/>
    </source>
</evidence>
<comment type="similarity">
    <text evidence="3 16">Belongs to the RNase T2 family.</text>
</comment>
<dbReference type="Gene3D" id="3.90.730.10">
    <property type="entry name" value="Ribonuclease T2-like"/>
    <property type="match status" value="1"/>
</dbReference>
<dbReference type="InterPro" id="IPR033130">
    <property type="entry name" value="RNase_T2_His_AS_2"/>
</dbReference>
<dbReference type="GO" id="GO:0005576">
    <property type="term" value="C:extracellular region"/>
    <property type="evidence" value="ECO:0007669"/>
    <property type="project" value="TreeGrafter"/>
</dbReference>
<dbReference type="InterPro" id="IPR033697">
    <property type="entry name" value="Ribonuclease_T2_eukaryotic"/>
</dbReference>
<evidence type="ECO:0000256" key="7">
    <source>
        <dbReference type="ARBA" id="ARBA00022722"/>
    </source>
</evidence>
<dbReference type="GO" id="GO:0003723">
    <property type="term" value="F:RNA binding"/>
    <property type="evidence" value="ECO:0007669"/>
    <property type="project" value="InterPro"/>
</dbReference>
<keyword evidence="11" id="KW-0325">Glycoprotein</keyword>
<dbReference type="GO" id="GO:0016787">
    <property type="term" value="F:hydrolase activity"/>
    <property type="evidence" value="ECO:0007669"/>
    <property type="project" value="UniProtKB-KW"/>
</dbReference>
<keyword evidence="20" id="KW-1185">Reference proteome</keyword>
<dbReference type="InterPro" id="IPR018188">
    <property type="entry name" value="RNase_T2_His_AS_1"/>
</dbReference>
<keyword evidence="9" id="KW-0378">Hydrolase</keyword>
<feature type="active site" evidence="15">
    <location>
        <position position="147"/>
    </location>
</feature>
<evidence type="ECO:0000313" key="19">
    <source>
        <dbReference type="EMBL" id="KAH8107976.1"/>
    </source>
</evidence>
<dbReference type="PANTHER" id="PTHR11240">
    <property type="entry name" value="RIBONUCLEASE T2"/>
    <property type="match status" value="1"/>
</dbReference>
<evidence type="ECO:0000256" key="4">
    <source>
        <dbReference type="ARBA" id="ARBA00012571"/>
    </source>
</evidence>
<organism evidence="19 20">
    <name type="scientific">Cristinia sonorae</name>
    <dbReference type="NCBI Taxonomy" id="1940300"/>
    <lineage>
        <taxon>Eukaryota</taxon>
        <taxon>Fungi</taxon>
        <taxon>Dikarya</taxon>
        <taxon>Basidiomycota</taxon>
        <taxon>Agaricomycotina</taxon>
        <taxon>Agaricomycetes</taxon>
        <taxon>Agaricomycetidae</taxon>
        <taxon>Agaricales</taxon>
        <taxon>Pleurotineae</taxon>
        <taxon>Stephanosporaceae</taxon>
        <taxon>Cristinia</taxon>
    </lineage>
</organism>
<dbReference type="Pfam" id="PF25488">
    <property type="entry name" value="RNaseT2L_C"/>
    <property type="match status" value="1"/>
</dbReference>
<accession>A0A8K0XWE7</accession>
<dbReference type="GO" id="GO:0033897">
    <property type="term" value="F:ribonuclease T2 activity"/>
    <property type="evidence" value="ECO:0007669"/>
    <property type="project" value="UniProtKB-EC"/>
</dbReference>
<keyword evidence="7" id="KW-0540">Nuclease</keyword>
<evidence type="ECO:0000259" key="18">
    <source>
        <dbReference type="Pfam" id="PF25488"/>
    </source>
</evidence>
<evidence type="ECO:0000256" key="16">
    <source>
        <dbReference type="RuleBase" id="RU004328"/>
    </source>
</evidence>
<evidence type="ECO:0000256" key="14">
    <source>
        <dbReference type="ARBA" id="ARBA00071169"/>
    </source>
</evidence>
<dbReference type="InterPro" id="IPR001568">
    <property type="entry name" value="RNase_T2-like"/>
</dbReference>
<dbReference type="PANTHER" id="PTHR11240:SF22">
    <property type="entry name" value="RIBONUCLEASE T2"/>
    <property type="match status" value="1"/>
</dbReference>
<proteinExistence type="inferred from homology"/>
<evidence type="ECO:0000256" key="8">
    <source>
        <dbReference type="ARBA" id="ARBA00022729"/>
    </source>
</evidence>
<evidence type="ECO:0000256" key="1">
    <source>
        <dbReference type="ARBA" id="ARBA00004410"/>
    </source>
</evidence>
<evidence type="ECO:0000256" key="11">
    <source>
        <dbReference type="ARBA" id="ARBA00023180"/>
    </source>
</evidence>
<dbReference type="OrthoDB" id="435754at2759"/>
<keyword evidence="5" id="KW-0963">Cytoplasm</keyword>
<keyword evidence="12" id="KW-0456">Lyase</keyword>
<keyword evidence="8 17" id="KW-0732">Signal</keyword>
<dbReference type="CDD" id="cd01061">
    <property type="entry name" value="RNase_T2_euk"/>
    <property type="match status" value="1"/>
</dbReference>
<dbReference type="Pfam" id="PF00445">
    <property type="entry name" value="Ribonuclease_T2"/>
    <property type="match status" value="1"/>
</dbReference>
<dbReference type="SUPFAM" id="SSF55895">
    <property type="entry name" value="Ribonuclease Rh-like"/>
    <property type="match status" value="1"/>
</dbReference>
<dbReference type="InterPro" id="IPR057328">
    <property type="entry name" value="RNaseT2L_C"/>
</dbReference>
<evidence type="ECO:0000256" key="13">
    <source>
        <dbReference type="ARBA" id="ARBA00025494"/>
    </source>
</evidence>
<keyword evidence="6" id="KW-0926">Vacuole</keyword>
<evidence type="ECO:0000256" key="5">
    <source>
        <dbReference type="ARBA" id="ARBA00022490"/>
    </source>
</evidence>
<dbReference type="InterPro" id="IPR036430">
    <property type="entry name" value="RNase_T2-like_sf"/>
</dbReference>
<reference evidence="19" key="1">
    <citation type="journal article" date="2021" name="New Phytol.">
        <title>Evolutionary innovations through gain and loss of genes in the ectomycorrhizal Boletales.</title>
        <authorList>
            <person name="Wu G."/>
            <person name="Miyauchi S."/>
            <person name="Morin E."/>
            <person name="Kuo A."/>
            <person name="Drula E."/>
            <person name="Varga T."/>
            <person name="Kohler A."/>
            <person name="Feng B."/>
            <person name="Cao Y."/>
            <person name="Lipzen A."/>
            <person name="Daum C."/>
            <person name="Hundley H."/>
            <person name="Pangilinan J."/>
            <person name="Johnson J."/>
            <person name="Barry K."/>
            <person name="LaButti K."/>
            <person name="Ng V."/>
            <person name="Ahrendt S."/>
            <person name="Min B."/>
            <person name="Choi I.G."/>
            <person name="Park H."/>
            <person name="Plett J.M."/>
            <person name="Magnuson J."/>
            <person name="Spatafora J.W."/>
            <person name="Nagy L.G."/>
            <person name="Henrissat B."/>
            <person name="Grigoriev I.V."/>
            <person name="Yang Z.L."/>
            <person name="Xu J."/>
            <person name="Martin F.M."/>
        </authorList>
    </citation>
    <scope>NUCLEOTIDE SEQUENCE</scope>
    <source>
        <strain evidence="19">KKN 215</strain>
    </source>
</reference>
<name>A0A8K0XWE7_9AGAR</name>
<evidence type="ECO:0000256" key="2">
    <source>
        <dbReference type="ARBA" id="ARBA00004496"/>
    </source>
</evidence>
<evidence type="ECO:0000256" key="9">
    <source>
        <dbReference type="ARBA" id="ARBA00022801"/>
    </source>
</evidence>
<feature type="active site" evidence="15">
    <location>
        <position position="151"/>
    </location>
</feature>
<evidence type="ECO:0000256" key="17">
    <source>
        <dbReference type="SAM" id="SignalP"/>
    </source>
</evidence>
<dbReference type="PROSITE" id="PS00531">
    <property type="entry name" value="RNASE_T2_2"/>
    <property type="match status" value="1"/>
</dbReference>
<feature type="chain" id="PRO_5035447956" description="Ribonuclease T2-like" evidence="17">
    <location>
        <begin position="18"/>
        <end position="417"/>
    </location>
</feature>
<protein>
    <recommendedName>
        <fullName evidence="14">Ribonuclease T2-like</fullName>
        <ecNumber evidence="4">4.6.1.19</ecNumber>
    </recommendedName>
</protein>
<keyword evidence="10" id="KW-1015">Disulfide bond</keyword>
<feature type="domain" description="RNase T2-like C-terminal" evidence="18">
    <location>
        <begin position="294"/>
        <end position="412"/>
    </location>
</feature>
<evidence type="ECO:0000313" key="20">
    <source>
        <dbReference type="Proteomes" id="UP000813824"/>
    </source>
</evidence>
<dbReference type="EMBL" id="JAEVFJ010000001">
    <property type="protein sequence ID" value="KAH8107976.1"/>
    <property type="molecule type" value="Genomic_DNA"/>
</dbReference>
<dbReference type="GO" id="GO:0006401">
    <property type="term" value="P:RNA catabolic process"/>
    <property type="evidence" value="ECO:0007669"/>
    <property type="project" value="TreeGrafter"/>
</dbReference>
<evidence type="ECO:0000256" key="10">
    <source>
        <dbReference type="ARBA" id="ARBA00023157"/>
    </source>
</evidence>
<dbReference type="EC" id="4.6.1.19" evidence="4"/>
<feature type="signal peptide" evidence="17">
    <location>
        <begin position="1"/>
        <end position="17"/>
    </location>
</feature>
<comment type="function">
    <text evidence="13">Rnase which modulates cell survival under stress conditions. Released from the vacuole to the cytoplasm during stress to promote tRNA and rRNA cleavage and to activate separately a downstream pathway that promotes cell death. Involved in cell size, vacuolar morphology and growth at high temperatures and high salt concentration.</text>
</comment>
<evidence type="ECO:0000256" key="12">
    <source>
        <dbReference type="ARBA" id="ARBA00023239"/>
    </source>
</evidence>
<gene>
    <name evidence="19" type="ORF">BXZ70DRAFT_1014879</name>
</gene>
<evidence type="ECO:0000256" key="3">
    <source>
        <dbReference type="ARBA" id="ARBA00007469"/>
    </source>
</evidence>
<feature type="active site" evidence="15">
    <location>
        <position position="89"/>
    </location>
</feature>
<dbReference type="Proteomes" id="UP000813824">
    <property type="component" value="Unassembled WGS sequence"/>
</dbReference>
<dbReference type="GO" id="GO:0005775">
    <property type="term" value="C:vacuolar lumen"/>
    <property type="evidence" value="ECO:0007669"/>
    <property type="project" value="UniProtKB-SubCell"/>
</dbReference>
<comment type="subcellular location">
    <subcellularLocation>
        <location evidence="2">Cytoplasm</location>
    </subcellularLocation>
    <subcellularLocation>
        <location evidence="1">Vacuole lumen</location>
    </subcellularLocation>
</comment>
<evidence type="ECO:0000256" key="15">
    <source>
        <dbReference type="PIRSR" id="PIRSR633697-1"/>
    </source>
</evidence>
<dbReference type="AlphaFoldDB" id="A0A8K0XWE7"/>
<comment type="caution">
    <text evidence="19">The sequence shown here is derived from an EMBL/GenBank/DDBJ whole genome shotgun (WGS) entry which is preliminary data.</text>
</comment>
<sequence length="417" mass="45579">MLHFALLAPVFAGVAHAAAASEKLVIGDILLDPSLLLPGLSNPVSCHNTTVQKDTCCFNAPGGHFLQTQFWDYVSPAQFAGPSESWTVHGLWPDNCDGTWEQFCAPERESTNITQILEFNKEYDILKYMQKYWKDNKGNDESFWEHEWNKHGTCISTLEPQCIRSYNQQKRNDIIIYLKRTLSLYMTLPTFDFLKKKGITPSATKTYKFADVMSAITKGTGKTPTIQCDGKNKNFLHEMWYHYETKGSVIDGVWLHANADSESNCADEVYYWPKGVPTPTPTATSTSSAPTPTSTEDKGTIQVYTAEGNNVGCVLSKGTWAQLTCATFRPTLGSAPGTIKFTSSKGPCAVDATNTLTCATGVAASDFSNSTISTGSLLAFNGNTAFSSDAVPTGQVQGPIFADSTHPQAITLVYTRS</sequence>
<dbReference type="PROSITE" id="PS00530">
    <property type="entry name" value="RNASE_T2_1"/>
    <property type="match status" value="1"/>
</dbReference>